<comment type="similarity">
    <text evidence="3">Belongs to the mab-21 family.</text>
</comment>
<evidence type="ECO:0000256" key="8">
    <source>
        <dbReference type="SAM" id="MobiDB-lite"/>
    </source>
</evidence>
<proteinExistence type="inferred from homology"/>
<dbReference type="AlphaFoldDB" id="A0AAJ7XG14"/>
<evidence type="ECO:0000259" key="10">
    <source>
        <dbReference type="Pfam" id="PF20266"/>
    </source>
</evidence>
<evidence type="ECO:0000256" key="2">
    <source>
        <dbReference type="ARBA" id="ARBA00005554"/>
    </source>
</evidence>
<evidence type="ECO:0000313" key="11">
    <source>
        <dbReference type="Proteomes" id="UP001318040"/>
    </source>
</evidence>
<dbReference type="Proteomes" id="UP001318040">
    <property type="component" value="Chromosome 63"/>
</dbReference>
<dbReference type="PANTHER" id="PTHR10656:SF9">
    <property type="entry name" value="INOSITOL 1,4,5-TRISPHOSPHATE RECEPTOR-INTERACTING PROTEIN-LIKE 2"/>
    <property type="match status" value="1"/>
</dbReference>
<evidence type="ECO:0000256" key="1">
    <source>
        <dbReference type="ARBA" id="ARBA00004479"/>
    </source>
</evidence>
<dbReference type="InterPro" id="IPR046906">
    <property type="entry name" value="Mab-21_HhH/H2TH-like"/>
</dbReference>
<feature type="region of interest" description="Disordered" evidence="8">
    <location>
        <begin position="588"/>
        <end position="623"/>
    </location>
</feature>
<comment type="subcellular location">
    <subcellularLocation>
        <location evidence="1">Membrane</location>
        <topology evidence="1">Single-pass type I membrane protein</topology>
    </subcellularLocation>
</comment>
<comment type="similarity">
    <text evidence="2">Belongs to the ITPRIP family.</text>
</comment>
<dbReference type="Gene3D" id="1.10.1410.40">
    <property type="match status" value="1"/>
</dbReference>
<dbReference type="Pfam" id="PF20266">
    <property type="entry name" value="Mab-21_C"/>
    <property type="match status" value="1"/>
</dbReference>
<dbReference type="PANTHER" id="PTHR10656">
    <property type="entry name" value="CELL FATE DETERMINING PROTEIN MAB21-RELATED"/>
    <property type="match status" value="1"/>
</dbReference>
<dbReference type="PRINTS" id="PR02107">
    <property type="entry name" value="INOS145TPRIP"/>
</dbReference>
<gene>
    <name evidence="12" type="primary">LOC116956053</name>
</gene>
<name>A0AAJ7XG14_PETMA</name>
<dbReference type="Pfam" id="PF03281">
    <property type="entry name" value="Mab-21"/>
    <property type="match status" value="1"/>
</dbReference>
<dbReference type="InterPro" id="IPR046903">
    <property type="entry name" value="Mab-21-like_nuc_Trfase"/>
</dbReference>
<feature type="compositionally biased region" description="Low complexity" evidence="8">
    <location>
        <begin position="599"/>
        <end position="623"/>
    </location>
</feature>
<dbReference type="GO" id="GO:0016020">
    <property type="term" value="C:membrane"/>
    <property type="evidence" value="ECO:0007669"/>
    <property type="project" value="UniProtKB-SubCell"/>
</dbReference>
<feature type="domain" description="Mab-21-like HhH/H2TH-like" evidence="10">
    <location>
        <begin position="234"/>
        <end position="312"/>
    </location>
</feature>
<evidence type="ECO:0000256" key="3">
    <source>
        <dbReference type="ARBA" id="ARBA00008307"/>
    </source>
</evidence>
<evidence type="ECO:0000256" key="4">
    <source>
        <dbReference type="ARBA" id="ARBA00022692"/>
    </source>
</evidence>
<keyword evidence="5" id="KW-0732">Signal</keyword>
<protein>
    <submittedName>
        <fullName evidence="12">Inositol 1,4,5-trisphosphate receptor-interacting protein-like</fullName>
    </submittedName>
</protein>
<evidence type="ECO:0000256" key="6">
    <source>
        <dbReference type="ARBA" id="ARBA00022989"/>
    </source>
</evidence>
<evidence type="ECO:0000313" key="12">
    <source>
        <dbReference type="RefSeq" id="XP_032833374.1"/>
    </source>
</evidence>
<evidence type="ECO:0000259" key="9">
    <source>
        <dbReference type="Pfam" id="PF03281"/>
    </source>
</evidence>
<dbReference type="InterPro" id="IPR026250">
    <property type="entry name" value="ITPRIP-like"/>
</dbReference>
<keyword evidence="4" id="KW-0812">Transmembrane</keyword>
<keyword evidence="6" id="KW-1133">Transmembrane helix</keyword>
<keyword evidence="11" id="KW-1185">Reference proteome</keyword>
<keyword evidence="7" id="KW-0472">Membrane</keyword>
<dbReference type="RefSeq" id="XP_032833374.1">
    <property type="nucleotide sequence ID" value="XM_032977483.1"/>
</dbReference>
<evidence type="ECO:0000256" key="5">
    <source>
        <dbReference type="ARBA" id="ARBA00022729"/>
    </source>
</evidence>
<sequence>MMASSIELDRFYSEEVEFPPGLLASHIDTAEREVRTLLEGMRSLLRPNIDPSIQYDIVQTGSSYEGLKVKGDMELDFMIVLCHPEFKFIPITSDYSGYRKIKAEQRQPQFQLQATSWKSSSPPHSFQNDFTSNGYLLPSKIYQWFQSLADRAVNENKSKFVTKFVGNLPARTLILNIWPDVEICVDLVPAIYIGRDLFVVAKPLKTSPDPDLWRLSFSVFEKNILSRLPSSSCHLKALKILKYLREHDTRLEETSQFASGLCSYHLKTASLHLLARPAQPPDTPEGLHEHLHQLMDFLIECMQRRELNHFFMGNPSSLARNAQVPSNITDWECRLNLFGDTVMNECTLSQARERLNRIKRSLPAVIQQHSGPGTRILAPGPSPGYHDIAISRYGDIVSRRPPSFQNQANVRGPLSLHIPPPHPLQLGNLERFGQSEARTLMTSQKVAVVTRDPLRGKFAAASEGDAGGCPWLYLGCCCCLVVVCCCLFGCCYYFGLSRILSAAASVRIAGATFCDQNRGRSLRGGQTLEDIRRPAPLEAVVLCLREKNPQPASKLLLPPEGPEDLQVPAGARHSTGGDVSVREWTLLVPPEDGLPPPARASSAAAGHAGGPARAPAPADGLPH</sequence>
<organism evidence="11 12">
    <name type="scientific">Petromyzon marinus</name>
    <name type="common">Sea lamprey</name>
    <dbReference type="NCBI Taxonomy" id="7757"/>
    <lineage>
        <taxon>Eukaryota</taxon>
        <taxon>Metazoa</taxon>
        <taxon>Chordata</taxon>
        <taxon>Craniata</taxon>
        <taxon>Vertebrata</taxon>
        <taxon>Cyclostomata</taxon>
        <taxon>Hyperoartia</taxon>
        <taxon>Petromyzontiformes</taxon>
        <taxon>Petromyzontidae</taxon>
        <taxon>Petromyzon</taxon>
    </lineage>
</organism>
<dbReference type="SMART" id="SM01265">
    <property type="entry name" value="Mab-21"/>
    <property type="match status" value="1"/>
</dbReference>
<accession>A0AAJ7XG14</accession>
<reference evidence="12" key="1">
    <citation type="submission" date="2025-08" db="UniProtKB">
        <authorList>
            <consortium name="RefSeq"/>
        </authorList>
    </citation>
    <scope>IDENTIFICATION</scope>
    <source>
        <tissue evidence="12">Sperm</tissue>
    </source>
</reference>
<evidence type="ECO:0000256" key="7">
    <source>
        <dbReference type="ARBA" id="ARBA00023136"/>
    </source>
</evidence>
<feature type="domain" description="Mab-21-like nucleotidyltransferase" evidence="9">
    <location>
        <begin position="64"/>
        <end position="226"/>
    </location>
</feature>
<dbReference type="KEGG" id="pmrn:116956053"/>
<dbReference type="Gene3D" id="3.30.460.90">
    <property type="match status" value="1"/>
</dbReference>
<dbReference type="InterPro" id="IPR024810">
    <property type="entry name" value="MAB21L/cGLR"/>
</dbReference>
<dbReference type="GeneID" id="116956053"/>